<reference evidence="1" key="1">
    <citation type="journal article" date="2015" name="Nature">
        <title>Complex archaea that bridge the gap between prokaryotes and eukaryotes.</title>
        <authorList>
            <person name="Spang A."/>
            <person name="Saw J.H."/>
            <person name="Jorgensen S.L."/>
            <person name="Zaremba-Niedzwiedzka K."/>
            <person name="Martijn J."/>
            <person name="Lind A.E."/>
            <person name="van Eijk R."/>
            <person name="Schleper C."/>
            <person name="Guy L."/>
            <person name="Ettema T.J."/>
        </authorList>
    </citation>
    <scope>NUCLEOTIDE SEQUENCE</scope>
</reference>
<comment type="caution">
    <text evidence="1">The sequence shown here is derived from an EMBL/GenBank/DDBJ whole genome shotgun (WGS) entry which is preliminary data.</text>
</comment>
<dbReference type="AlphaFoldDB" id="A0A0F9N3A6"/>
<evidence type="ECO:0000313" key="1">
    <source>
        <dbReference type="EMBL" id="KKM76012.1"/>
    </source>
</evidence>
<proteinExistence type="predicted"/>
<sequence length="71" mass="8096">MATLKNKVNPIIEKSLSSMAVMVSSETLATSTTSDIIAAFQQWLLDQAEKDSPKDFRNTRAYNLYERLRKE</sequence>
<accession>A0A0F9N3A6</accession>
<name>A0A0F9N3A6_9ZZZZ</name>
<protein>
    <submittedName>
        <fullName evidence="1">Uncharacterized protein</fullName>
    </submittedName>
</protein>
<gene>
    <name evidence="1" type="ORF">LCGC14_1384480</name>
</gene>
<dbReference type="EMBL" id="LAZR01008879">
    <property type="protein sequence ID" value="KKM76012.1"/>
    <property type="molecule type" value="Genomic_DNA"/>
</dbReference>
<organism evidence="1">
    <name type="scientific">marine sediment metagenome</name>
    <dbReference type="NCBI Taxonomy" id="412755"/>
    <lineage>
        <taxon>unclassified sequences</taxon>
        <taxon>metagenomes</taxon>
        <taxon>ecological metagenomes</taxon>
    </lineage>
</organism>